<name>A0A9P8PNZ4_WICPI</name>
<evidence type="ECO:0000313" key="1">
    <source>
        <dbReference type="EMBL" id="KAH3674970.1"/>
    </source>
</evidence>
<protein>
    <submittedName>
        <fullName evidence="1">Uncharacterized protein</fullName>
    </submittedName>
</protein>
<sequence>MSLELGSDTSVNGVMTRVMWSWGNFIDQQFAIGQQEHLNTKDTTPWESLDSVLSQHLSLELDGVLDTSWGIDQMTDVVFMDGFDNRV</sequence>
<dbReference type="AlphaFoldDB" id="A0A9P8PNZ4"/>
<reference evidence="1" key="1">
    <citation type="journal article" date="2021" name="Open Biol.">
        <title>Shared evolutionary footprints suggest mitochondrial oxidative damage underlies multiple complex I losses in fungi.</title>
        <authorList>
            <person name="Schikora-Tamarit M.A."/>
            <person name="Marcet-Houben M."/>
            <person name="Nosek J."/>
            <person name="Gabaldon T."/>
        </authorList>
    </citation>
    <scope>NUCLEOTIDE SEQUENCE</scope>
    <source>
        <strain evidence="1">CBS2887</strain>
    </source>
</reference>
<organism evidence="1 2">
    <name type="scientific">Wickerhamomyces pijperi</name>
    <name type="common">Yeast</name>
    <name type="synonym">Pichia pijperi</name>
    <dbReference type="NCBI Taxonomy" id="599730"/>
    <lineage>
        <taxon>Eukaryota</taxon>
        <taxon>Fungi</taxon>
        <taxon>Dikarya</taxon>
        <taxon>Ascomycota</taxon>
        <taxon>Saccharomycotina</taxon>
        <taxon>Saccharomycetes</taxon>
        <taxon>Phaffomycetales</taxon>
        <taxon>Wickerhamomycetaceae</taxon>
        <taxon>Wickerhamomyces</taxon>
    </lineage>
</organism>
<evidence type="ECO:0000313" key="2">
    <source>
        <dbReference type="Proteomes" id="UP000774326"/>
    </source>
</evidence>
<gene>
    <name evidence="1" type="ORF">WICPIJ_009415</name>
</gene>
<reference evidence="1" key="2">
    <citation type="submission" date="2021-01" db="EMBL/GenBank/DDBJ databases">
        <authorList>
            <person name="Schikora-Tamarit M.A."/>
        </authorList>
    </citation>
    <scope>NUCLEOTIDE SEQUENCE</scope>
    <source>
        <strain evidence="1">CBS2887</strain>
    </source>
</reference>
<accession>A0A9P8PNZ4</accession>
<comment type="caution">
    <text evidence="1">The sequence shown here is derived from an EMBL/GenBank/DDBJ whole genome shotgun (WGS) entry which is preliminary data.</text>
</comment>
<dbReference type="EMBL" id="JAEUBG010005439">
    <property type="protein sequence ID" value="KAH3674970.1"/>
    <property type="molecule type" value="Genomic_DNA"/>
</dbReference>
<dbReference type="Proteomes" id="UP000774326">
    <property type="component" value="Unassembled WGS sequence"/>
</dbReference>
<proteinExistence type="predicted"/>
<keyword evidence="2" id="KW-1185">Reference proteome</keyword>